<dbReference type="AlphaFoldDB" id="A0A0E9VYN0"/>
<proteinExistence type="predicted"/>
<evidence type="ECO:0000313" key="2">
    <source>
        <dbReference type="EMBL" id="JAH82343.1"/>
    </source>
</evidence>
<protein>
    <submittedName>
        <fullName evidence="2">Uncharacterized protein</fullName>
    </submittedName>
</protein>
<dbReference type="EMBL" id="GBXM01026234">
    <property type="protein sequence ID" value="JAH82343.1"/>
    <property type="molecule type" value="Transcribed_RNA"/>
</dbReference>
<keyword evidence="1" id="KW-0472">Membrane</keyword>
<sequence>MVLMQHHSWLSLNALINCPFFMHFPIFFPQTWNAQLH</sequence>
<name>A0A0E9VYN0_ANGAN</name>
<accession>A0A0E9VYN0</accession>
<reference evidence="2" key="1">
    <citation type="submission" date="2014-11" db="EMBL/GenBank/DDBJ databases">
        <authorList>
            <person name="Amaro Gonzalez C."/>
        </authorList>
    </citation>
    <scope>NUCLEOTIDE SEQUENCE</scope>
</reference>
<reference evidence="2" key="2">
    <citation type="journal article" date="2015" name="Fish Shellfish Immunol.">
        <title>Early steps in the European eel (Anguilla anguilla)-Vibrio vulnificus interaction in the gills: Role of the RtxA13 toxin.</title>
        <authorList>
            <person name="Callol A."/>
            <person name="Pajuelo D."/>
            <person name="Ebbesson L."/>
            <person name="Teles M."/>
            <person name="MacKenzie S."/>
            <person name="Amaro C."/>
        </authorList>
    </citation>
    <scope>NUCLEOTIDE SEQUENCE</scope>
</reference>
<keyword evidence="1" id="KW-0812">Transmembrane</keyword>
<keyword evidence="1" id="KW-1133">Transmembrane helix</keyword>
<evidence type="ECO:0000256" key="1">
    <source>
        <dbReference type="SAM" id="Phobius"/>
    </source>
</evidence>
<feature type="transmembrane region" description="Helical" evidence="1">
    <location>
        <begin position="12"/>
        <end position="32"/>
    </location>
</feature>
<organism evidence="2">
    <name type="scientific">Anguilla anguilla</name>
    <name type="common">European freshwater eel</name>
    <name type="synonym">Muraena anguilla</name>
    <dbReference type="NCBI Taxonomy" id="7936"/>
    <lineage>
        <taxon>Eukaryota</taxon>
        <taxon>Metazoa</taxon>
        <taxon>Chordata</taxon>
        <taxon>Craniata</taxon>
        <taxon>Vertebrata</taxon>
        <taxon>Euteleostomi</taxon>
        <taxon>Actinopterygii</taxon>
        <taxon>Neopterygii</taxon>
        <taxon>Teleostei</taxon>
        <taxon>Anguilliformes</taxon>
        <taxon>Anguillidae</taxon>
        <taxon>Anguilla</taxon>
    </lineage>
</organism>